<dbReference type="AlphaFoldDB" id="A0A9Q1BJY4"/>
<organism evidence="1 2">
    <name type="scientific">Holothuria leucospilota</name>
    <name type="common">Black long sea cucumber</name>
    <name type="synonym">Mertensiothuria leucospilota</name>
    <dbReference type="NCBI Taxonomy" id="206669"/>
    <lineage>
        <taxon>Eukaryota</taxon>
        <taxon>Metazoa</taxon>
        <taxon>Echinodermata</taxon>
        <taxon>Eleutherozoa</taxon>
        <taxon>Echinozoa</taxon>
        <taxon>Holothuroidea</taxon>
        <taxon>Aspidochirotacea</taxon>
        <taxon>Aspidochirotida</taxon>
        <taxon>Holothuriidae</taxon>
        <taxon>Holothuria</taxon>
    </lineage>
</organism>
<gene>
    <name evidence="1" type="ORF">HOLleu_30054</name>
</gene>
<evidence type="ECO:0000313" key="2">
    <source>
        <dbReference type="Proteomes" id="UP001152320"/>
    </source>
</evidence>
<protein>
    <submittedName>
        <fullName evidence="1">Uncharacterized protein</fullName>
    </submittedName>
</protein>
<reference evidence="1" key="1">
    <citation type="submission" date="2021-10" db="EMBL/GenBank/DDBJ databases">
        <title>Tropical sea cucumber genome reveals ecological adaptation and Cuvierian tubules defense mechanism.</title>
        <authorList>
            <person name="Chen T."/>
        </authorList>
    </citation>
    <scope>NUCLEOTIDE SEQUENCE</scope>
    <source>
        <strain evidence="1">Nanhai2018</strain>
        <tissue evidence="1">Muscle</tissue>
    </source>
</reference>
<dbReference type="Proteomes" id="UP001152320">
    <property type="component" value="Chromosome 15"/>
</dbReference>
<dbReference type="OrthoDB" id="416119at2759"/>
<evidence type="ECO:0000313" key="1">
    <source>
        <dbReference type="EMBL" id="KAJ8027951.1"/>
    </source>
</evidence>
<sequence>MYICETAETRAQLREAQSEFLLYYNYKHQGTISRSRARCVEEGKKNSKYYFNWKKRNRTINAIFNIRNAMGELLVENKLILNEIKDFYKRLYASFNCDPQIFFPTSAEL</sequence>
<comment type="caution">
    <text evidence="1">The sequence shown here is derived from an EMBL/GenBank/DDBJ whole genome shotgun (WGS) entry which is preliminary data.</text>
</comment>
<name>A0A9Q1BJY4_HOLLE</name>
<accession>A0A9Q1BJY4</accession>
<keyword evidence="2" id="KW-1185">Reference proteome</keyword>
<dbReference type="EMBL" id="JAIZAY010000015">
    <property type="protein sequence ID" value="KAJ8027951.1"/>
    <property type="molecule type" value="Genomic_DNA"/>
</dbReference>
<proteinExistence type="predicted"/>